<dbReference type="Gene3D" id="3.40.50.300">
    <property type="entry name" value="P-loop containing nucleotide triphosphate hydrolases"/>
    <property type="match status" value="1"/>
</dbReference>
<evidence type="ECO:0000256" key="3">
    <source>
        <dbReference type="ARBA" id="ARBA00022741"/>
    </source>
</evidence>
<name>A0ABW0Q2D3_9HYPH</name>
<evidence type="ECO:0000256" key="2">
    <source>
        <dbReference type="ARBA" id="ARBA00022448"/>
    </source>
</evidence>
<dbReference type="GO" id="GO:0005524">
    <property type="term" value="F:ATP binding"/>
    <property type="evidence" value="ECO:0007669"/>
    <property type="project" value="UniProtKB-KW"/>
</dbReference>
<evidence type="ECO:0000256" key="1">
    <source>
        <dbReference type="ARBA" id="ARBA00005417"/>
    </source>
</evidence>
<dbReference type="RefSeq" id="WP_266344498.1">
    <property type="nucleotide sequence ID" value="NZ_JAPKNH010000005.1"/>
</dbReference>
<reference evidence="7" key="1">
    <citation type="journal article" date="2019" name="Int. J. Syst. Evol. Microbiol.">
        <title>The Global Catalogue of Microorganisms (GCM) 10K type strain sequencing project: providing services to taxonomists for standard genome sequencing and annotation.</title>
        <authorList>
            <consortium name="The Broad Institute Genomics Platform"/>
            <consortium name="The Broad Institute Genome Sequencing Center for Infectious Disease"/>
            <person name="Wu L."/>
            <person name="Ma J."/>
        </authorList>
    </citation>
    <scope>NUCLEOTIDE SEQUENCE [LARGE SCALE GENOMIC DNA]</scope>
    <source>
        <strain evidence="7">KACC 12633</strain>
    </source>
</reference>
<keyword evidence="7" id="KW-1185">Reference proteome</keyword>
<keyword evidence="3" id="KW-0547">Nucleotide-binding</keyword>
<protein>
    <submittedName>
        <fullName evidence="6">ABC transporter ATP-binding protein</fullName>
    </submittedName>
</protein>
<feature type="domain" description="ABC transporter" evidence="5">
    <location>
        <begin position="5"/>
        <end position="240"/>
    </location>
</feature>
<organism evidence="6 7">
    <name type="scientific">Kaistia terrae</name>
    <dbReference type="NCBI Taxonomy" id="537017"/>
    <lineage>
        <taxon>Bacteria</taxon>
        <taxon>Pseudomonadati</taxon>
        <taxon>Pseudomonadota</taxon>
        <taxon>Alphaproteobacteria</taxon>
        <taxon>Hyphomicrobiales</taxon>
        <taxon>Kaistiaceae</taxon>
        <taxon>Kaistia</taxon>
    </lineage>
</organism>
<proteinExistence type="inferred from homology"/>
<evidence type="ECO:0000256" key="4">
    <source>
        <dbReference type="ARBA" id="ARBA00022840"/>
    </source>
</evidence>
<dbReference type="SUPFAM" id="SSF52540">
    <property type="entry name" value="P-loop containing nucleoside triphosphate hydrolases"/>
    <property type="match status" value="1"/>
</dbReference>
<keyword evidence="2" id="KW-0813">Transport</keyword>
<sequence>MSSTITFENVSKDFAIQKRYRADGVSSVFTALSDINLSIKSREFFVLVGPSGSGKSTLLDLAAGLSKPTSGRILIDGKPVTGPALDRGVVFQQYALFPWKTALGNVEFGLEAKGIPKKQRGPIARDFLNLVGLSGFEDRHPHELSGGMKQRVAIARALAYDPGVLLMDEPFAALDAQTRETLQDELLRIWEVSGKTIVFITHGIEEAVYLGQRVAVLTSRPGRVKAIVDIPLEARRDGDIRSAPEFAELRHRVWSLLHEEVQRAERLEFEDSLGRPVGKAAG</sequence>
<comment type="similarity">
    <text evidence="1">Belongs to the ABC transporter superfamily.</text>
</comment>
<dbReference type="InterPro" id="IPR050166">
    <property type="entry name" value="ABC_transporter_ATP-bind"/>
</dbReference>
<dbReference type="SMART" id="SM00382">
    <property type="entry name" value="AAA"/>
    <property type="match status" value="1"/>
</dbReference>
<keyword evidence="4 6" id="KW-0067">ATP-binding</keyword>
<dbReference type="InterPro" id="IPR017871">
    <property type="entry name" value="ABC_transporter-like_CS"/>
</dbReference>
<evidence type="ECO:0000259" key="5">
    <source>
        <dbReference type="PROSITE" id="PS50893"/>
    </source>
</evidence>
<dbReference type="PANTHER" id="PTHR42788">
    <property type="entry name" value="TAURINE IMPORT ATP-BINDING PROTEIN-RELATED"/>
    <property type="match status" value="1"/>
</dbReference>
<dbReference type="InterPro" id="IPR003593">
    <property type="entry name" value="AAA+_ATPase"/>
</dbReference>
<dbReference type="PROSITE" id="PS00211">
    <property type="entry name" value="ABC_TRANSPORTER_1"/>
    <property type="match status" value="1"/>
</dbReference>
<gene>
    <name evidence="6" type="ORF">ACFPP9_23400</name>
</gene>
<dbReference type="EMBL" id="JBHSML010000014">
    <property type="protein sequence ID" value="MFC5518741.1"/>
    <property type="molecule type" value="Genomic_DNA"/>
</dbReference>
<accession>A0ABW0Q2D3</accession>
<dbReference type="InterPro" id="IPR003439">
    <property type="entry name" value="ABC_transporter-like_ATP-bd"/>
</dbReference>
<comment type="caution">
    <text evidence="6">The sequence shown here is derived from an EMBL/GenBank/DDBJ whole genome shotgun (WGS) entry which is preliminary data.</text>
</comment>
<evidence type="ECO:0000313" key="6">
    <source>
        <dbReference type="EMBL" id="MFC5518741.1"/>
    </source>
</evidence>
<evidence type="ECO:0000313" key="7">
    <source>
        <dbReference type="Proteomes" id="UP001596150"/>
    </source>
</evidence>
<dbReference type="PANTHER" id="PTHR42788:SF13">
    <property type="entry name" value="ALIPHATIC SULFONATES IMPORT ATP-BINDING PROTEIN SSUB"/>
    <property type="match status" value="1"/>
</dbReference>
<dbReference type="InterPro" id="IPR027417">
    <property type="entry name" value="P-loop_NTPase"/>
</dbReference>
<dbReference type="CDD" id="cd03293">
    <property type="entry name" value="ABC_NrtD_SsuB_transporters"/>
    <property type="match status" value="1"/>
</dbReference>
<dbReference type="Proteomes" id="UP001596150">
    <property type="component" value="Unassembled WGS sequence"/>
</dbReference>
<dbReference type="PROSITE" id="PS50893">
    <property type="entry name" value="ABC_TRANSPORTER_2"/>
    <property type="match status" value="1"/>
</dbReference>
<dbReference type="Pfam" id="PF00005">
    <property type="entry name" value="ABC_tran"/>
    <property type="match status" value="1"/>
</dbReference>